<dbReference type="Proteomes" id="UP001500368">
    <property type="component" value="Unassembled WGS sequence"/>
</dbReference>
<dbReference type="InterPro" id="IPR011055">
    <property type="entry name" value="Dup_hybrid_motif"/>
</dbReference>
<feature type="domain" description="M23ase beta-sheet core" evidence="3">
    <location>
        <begin position="1034"/>
        <end position="1121"/>
    </location>
</feature>
<keyword evidence="2" id="KW-0472">Membrane</keyword>
<reference evidence="6" key="1">
    <citation type="journal article" date="2019" name="Int. J. Syst. Evol. Microbiol.">
        <title>The Global Catalogue of Microorganisms (GCM) 10K type strain sequencing project: providing services to taxonomists for standard genome sequencing and annotation.</title>
        <authorList>
            <consortium name="The Broad Institute Genomics Platform"/>
            <consortium name="The Broad Institute Genome Sequencing Center for Infectious Disease"/>
            <person name="Wu L."/>
            <person name="Ma J."/>
        </authorList>
    </citation>
    <scope>NUCLEOTIDE SEQUENCE [LARGE SCALE GENOMIC DNA]</scope>
    <source>
        <strain evidence="6">JCM 19129</strain>
    </source>
</reference>
<feature type="compositionally biased region" description="Basic residues" evidence="1">
    <location>
        <begin position="1207"/>
        <end position="1217"/>
    </location>
</feature>
<dbReference type="CDD" id="cd12797">
    <property type="entry name" value="M23_peptidase"/>
    <property type="match status" value="1"/>
</dbReference>
<feature type="region of interest" description="Disordered" evidence="1">
    <location>
        <begin position="1193"/>
        <end position="1217"/>
    </location>
</feature>
<dbReference type="PANTHER" id="PTHR21666">
    <property type="entry name" value="PEPTIDASE-RELATED"/>
    <property type="match status" value="1"/>
</dbReference>
<dbReference type="InterPro" id="IPR016047">
    <property type="entry name" value="M23ase_b-sheet_dom"/>
</dbReference>
<dbReference type="PANTHER" id="PTHR21666:SF270">
    <property type="entry name" value="MUREIN HYDROLASE ACTIVATOR ENVC"/>
    <property type="match status" value="1"/>
</dbReference>
<dbReference type="InterPro" id="IPR013491">
    <property type="entry name" value="Tape_meas_N"/>
</dbReference>
<feature type="compositionally biased region" description="Basic and acidic residues" evidence="1">
    <location>
        <begin position="1193"/>
        <end position="1206"/>
    </location>
</feature>
<dbReference type="InterPro" id="IPR050570">
    <property type="entry name" value="Cell_wall_metabolism_enzyme"/>
</dbReference>
<dbReference type="Pfam" id="PF20155">
    <property type="entry name" value="TMP_3"/>
    <property type="match status" value="1"/>
</dbReference>
<accession>A0ABP9G2T1</accession>
<keyword evidence="2" id="KW-0812">Transmembrane</keyword>
<evidence type="ECO:0000259" key="4">
    <source>
        <dbReference type="Pfam" id="PF20155"/>
    </source>
</evidence>
<evidence type="ECO:0000256" key="2">
    <source>
        <dbReference type="SAM" id="Phobius"/>
    </source>
</evidence>
<feature type="transmembrane region" description="Helical" evidence="2">
    <location>
        <begin position="391"/>
        <end position="410"/>
    </location>
</feature>
<dbReference type="Pfam" id="PF01551">
    <property type="entry name" value="Peptidase_M23"/>
    <property type="match status" value="1"/>
</dbReference>
<dbReference type="EMBL" id="BAABLW010000007">
    <property type="protein sequence ID" value="GAA4923484.1"/>
    <property type="molecule type" value="Genomic_DNA"/>
</dbReference>
<evidence type="ECO:0008006" key="7">
    <source>
        <dbReference type="Google" id="ProtNLM"/>
    </source>
</evidence>
<organism evidence="5 6">
    <name type="scientific">Nesterenkonia rhizosphaerae</name>
    <dbReference type="NCBI Taxonomy" id="1348272"/>
    <lineage>
        <taxon>Bacteria</taxon>
        <taxon>Bacillati</taxon>
        <taxon>Actinomycetota</taxon>
        <taxon>Actinomycetes</taxon>
        <taxon>Micrococcales</taxon>
        <taxon>Micrococcaceae</taxon>
        <taxon>Nesterenkonia</taxon>
    </lineage>
</organism>
<feature type="transmembrane region" description="Helical" evidence="2">
    <location>
        <begin position="516"/>
        <end position="535"/>
    </location>
</feature>
<feature type="domain" description="Tape measure protein N-terminal" evidence="4">
    <location>
        <begin position="77"/>
        <end position="250"/>
    </location>
</feature>
<gene>
    <name evidence="5" type="ORF">GCM10025790_20760</name>
</gene>
<evidence type="ECO:0000313" key="5">
    <source>
        <dbReference type="EMBL" id="GAA4923484.1"/>
    </source>
</evidence>
<protein>
    <recommendedName>
        <fullName evidence="7">Tape measure domain-containing protein</fullName>
    </recommendedName>
</protein>
<comment type="caution">
    <text evidence="5">The sequence shown here is derived from an EMBL/GenBank/DDBJ whole genome shotgun (WGS) entry which is preliminary data.</text>
</comment>
<proteinExistence type="predicted"/>
<dbReference type="RefSeq" id="WP_345477935.1">
    <property type="nucleotide sequence ID" value="NZ_BAABLW010000007.1"/>
</dbReference>
<keyword evidence="6" id="KW-1185">Reference proteome</keyword>
<feature type="transmembrane region" description="Helical" evidence="2">
    <location>
        <begin position="416"/>
        <end position="434"/>
    </location>
</feature>
<dbReference type="SUPFAM" id="SSF51261">
    <property type="entry name" value="Duplicated hybrid motif"/>
    <property type="match status" value="1"/>
</dbReference>
<name>A0ABP9G2T1_9MICC</name>
<sequence>MAVVGAAEVPVRPTFPGFQREVGREVAGVGQNFEKQGPGLGRRLMSGIGTGLKYGALAVGTATAGILTTALVRGWQRLSAIENAEAKLRGLGHSAQSVDSIMSNALDSVRGTAFGLDEAATVAASTVAAGIKPGKDLEEVLRLTADAATIAGVGMDEMGAIFNKVASSNKIQGDVIAQLHGQGIPVIQMLADELGTSVEKTYELASAGEINFETFRSAMENGLGGAALSAGDTTTGAFANMMAALSRFGAQLLTGVYPLARHVFGGLTEWIDNLTEVAAPAVTSISEGMVTGLQALAGAWNNSSQEAESSGFVGFLERLGSTARRVFDATVNWINQFREGWKNTADDVERTGIAGFFERFSLAAGSAGDTADNAGGIFESLGGILTGLGSVLPGLISSGLSVLANVIGWIGDNMHLVLPLIPVLLTGFAAWKVASMGLTAATTRLQAAQVAMAPLMLASNVARLTAVRMEARLAAAQSTTTATTTAQTTALQRKTTATTVATGAQRGLNAAMRANPIGAIITAVTLLVGALAWFFTQTETGQKIWETVWNGIKSVVSGVVDWFQNTVVPIFAATWNAITAAATWAYENVIRPVINAFAAIFKWLYETVIEPVAGFITAAFRFIGSVISAVWTGFLQPTIQLIGDIFRWLWENVARPAFARIGQAFRDMGSAIARIWNGVLKPTIDLLGAIVRWLWENVARPYFERIWQRFQSMGRWISDVWSRVLQPLFVALGDLVMMVWSDWIRPAFDRIGEAWENMTGWLDRTWKNTLRPIFEAVGDFVREQLVSRIENGIDLIKSAWETLKAGFATPINWVINTVWNNGIKAAFDSVAKAVGSDARMGEIPTIDIPAFAKGGYHGGGWALVGEEGPELVNFDRPGRVYTAAETRSALGMGETPIEKAVHAGTLAPTDAPIGGGWLRRGANWLLENTPAGAVVEWSRGKLADGAETLFKPILDKVSGFVSQFGMMGQLGSGFIDYGVEKVLDWIRGQDDDAAAEGVYDGRFAANPGGFNRPAAGPVTSRFGPRNIPGGFSNFHAGIDIGAPQGATVRAAWDGVVKRTGWGPGNLGNLIVLNHGGFDSAYAHLSRIGVKAGQEVTGGQAIGAVGATGGRFASHLHFEQHRPGFYNPVNVNHLFRDNGGLLPPGRNIVDNWTGGTEYIFNQAQFNAVRDAVLSGGPGRGDHLTVNQYAIESKDAHRNAQRMRSEFRKHNRRKLQGVR</sequence>
<dbReference type="Gene3D" id="2.70.70.10">
    <property type="entry name" value="Glucose Permease (Domain IIA)"/>
    <property type="match status" value="1"/>
</dbReference>
<keyword evidence="2" id="KW-1133">Transmembrane helix</keyword>
<evidence type="ECO:0000259" key="3">
    <source>
        <dbReference type="Pfam" id="PF01551"/>
    </source>
</evidence>
<evidence type="ECO:0000256" key="1">
    <source>
        <dbReference type="SAM" id="MobiDB-lite"/>
    </source>
</evidence>
<dbReference type="NCBIfam" id="TIGR02675">
    <property type="entry name" value="tape_meas_nterm"/>
    <property type="match status" value="1"/>
</dbReference>
<evidence type="ECO:0000313" key="6">
    <source>
        <dbReference type="Proteomes" id="UP001500368"/>
    </source>
</evidence>